<evidence type="ECO:0000256" key="4">
    <source>
        <dbReference type="ARBA" id="ARBA00004472"/>
    </source>
</evidence>
<feature type="chain" id="PRO_5046529233" description="Autophagy-related protein 27" evidence="19">
    <location>
        <begin position="23"/>
        <end position="269"/>
    </location>
</feature>
<evidence type="ECO:0000256" key="8">
    <source>
        <dbReference type="ARBA" id="ARBA00022692"/>
    </source>
</evidence>
<keyword evidence="9 19" id="KW-0732">Signal</keyword>
<evidence type="ECO:0000256" key="2">
    <source>
        <dbReference type="ARBA" id="ARBA00004358"/>
    </source>
</evidence>
<dbReference type="PANTHER" id="PTHR15071:SF0">
    <property type="entry name" value="MANNOSE 6-PHOSPHATE RECEPTOR-LIKE PROTEIN 1"/>
    <property type="match status" value="1"/>
</dbReference>
<evidence type="ECO:0000256" key="19">
    <source>
        <dbReference type="SAM" id="SignalP"/>
    </source>
</evidence>
<keyword evidence="10" id="KW-0653">Protein transport</keyword>
<organism evidence="21 22">
    <name type="scientific">Aplysia californica</name>
    <name type="common">California sea hare</name>
    <dbReference type="NCBI Taxonomy" id="6500"/>
    <lineage>
        <taxon>Eukaryota</taxon>
        <taxon>Metazoa</taxon>
        <taxon>Spiralia</taxon>
        <taxon>Lophotrochozoa</taxon>
        <taxon>Mollusca</taxon>
        <taxon>Gastropoda</taxon>
        <taxon>Heterobranchia</taxon>
        <taxon>Euthyneura</taxon>
        <taxon>Tectipleura</taxon>
        <taxon>Aplysiida</taxon>
        <taxon>Aplysioidea</taxon>
        <taxon>Aplysiidae</taxon>
        <taxon>Aplysia</taxon>
    </lineage>
</organism>
<evidence type="ECO:0000256" key="12">
    <source>
        <dbReference type="ARBA" id="ARBA00023006"/>
    </source>
</evidence>
<dbReference type="InterPro" id="IPR044865">
    <property type="entry name" value="MRH_dom"/>
</dbReference>
<feature type="domain" description="MRH" evidence="20">
    <location>
        <begin position="37"/>
        <end position="188"/>
    </location>
</feature>
<keyword evidence="16" id="KW-1015">Disulfide bond</keyword>
<evidence type="ECO:0000256" key="11">
    <source>
        <dbReference type="ARBA" id="ARBA00022989"/>
    </source>
</evidence>
<keyword evidence="15 18" id="KW-0472">Membrane</keyword>
<sequence length="269" mass="29414">MYFLLVLITMVVNLALHNGAFAMGVKNLENNDRPLVKDCSILNPCSCHSSDLGVIDLKPLANTDGTPRFEGVLPTSNTQRYFWNPCVPFTTGDCHNVAACQKVTFTSSIFYSLGNQASAKFSVTEEGLVLSYTADTLDPAGTDFVRTAYIKLICDLSEDPGEFIVIGEDQTRFGHYHFTLKSIHACPAKMKPSPQIPGLSVGSCLLIGCSLLIVFYVSIGVAVQIFVLKKSGKDAIPNKVFWVELPGLLKDGVMFIVRKGKTSTYEELK</sequence>
<dbReference type="PROSITE" id="PS51914">
    <property type="entry name" value="MRH"/>
    <property type="match status" value="1"/>
</dbReference>
<reference evidence="22" key="1">
    <citation type="submission" date="2025-08" db="UniProtKB">
        <authorList>
            <consortium name="RefSeq"/>
        </authorList>
    </citation>
    <scope>IDENTIFICATION</scope>
</reference>
<evidence type="ECO:0000256" key="1">
    <source>
        <dbReference type="ARBA" id="ARBA00004304"/>
    </source>
</evidence>
<dbReference type="Proteomes" id="UP000694888">
    <property type="component" value="Unplaced"/>
</dbReference>
<evidence type="ECO:0000256" key="7">
    <source>
        <dbReference type="ARBA" id="ARBA00022448"/>
    </source>
</evidence>
<keyword evidence="11 18" id="KW-1133">Transmembrane helix</keyword>
<dbReference type="RefSeq" id="XP_012945138.1">
    <property type="nucleotide sequence ID" value="XM_013089684.2"/>
</dbReference>
<name>A0ABM1ACM1_APLCA</name>
<keyword evidence="17" id="KW-0968">Cytoplasmic vesicle</keyword>
<evidence type="ECO:0000313" key="21">
    <source>
        <dbReference type="Proteomes" id="UP000694888"/>
    </source>
</evidence>
<evidence type="ECO:0000256" key="13">
    <source>
        <dbReference type="ARBA" id="ARBA00023034"/>
    </source>
</evidence>
<evidence type="ECO:0000259" key="20">
    <source>
        <dbReference type="PROSITE" id="PS51914"/>
    </source>
</evidence>
<protein>
    <recommendedName>
        <fullName evidence="6">Autophagy-related protein 27</fullName>
    </recommendedName>
</protein>
<dbReference type="InterPro" id="IPR018939">
    <property type="entry name" value="Autophagy-rel_prot_27"/>
</dbReference>
<evidence type="ECO:0000256" key="17">
    <source>
        <dbReference type="ARBA" id="ARBA00023329"/>
    </source>
</evidence>
<keyword evidence="21" id="KW-1185">Reference proteome</keyword>
<keyword evidence="8 18" id="KW-0812">Transmembrane</keyword>
<feature type="signal peptide" evidence="19">
    <location>
        <begin position="1"/>
        <end position="22"/>
    </location>
</feature>
<evidence type="ECO:0000256" key="10">
    <source>
        <dbReference type="ARBA" id="ARBA00022927"/>
    </source>
</evidence>
<evidence type="ECO:0000256" key="15">
    <source>
        <dbReference type="ARBA" id="ARBA00023136"/>
    </source>
</evidence>
<comment type="subcellular location">
    <subcellularLocation>
        <location evidence="2">Cytoplasmic vesicle membrane</location>
        <topology evidence="2">Single-pass type I membrane protein</topology>
    </subcellularLocation>
    <subcellularLocation>
        <location evidence="3">Golgi apparatus membrane</location>
    </subcellularLocation>
    <subcellularLocation>
        <location evidence="1">Mitochondrion membrane</location>
        <topology evidence="1">Single-pass membrane protein</topology>
    </subcellularLocation>
    <subcellularLocation>
        <location evidence="4">Preautophagosomal structure membrane</location>
        <topology evidence="4">Single-pass type I membrane protein</topology>
    </subcellularLocation>
</comment>
<dbReference type="SUPFAM" id="SSF50911">
    <property type="entry name" value="Mannose 6-phosphate receptor domain"/>
    <property type="match status" value="1"/>
</dbReference>
<keyword evidence="13" id="KW-0333">Golgi apparatus</keyword>
<evidence type="ECO:0000256" key="5">
    <source>
        <dbReference type="ARBA" id="ARBA00005363"/>
    </source>
</evidence>
<keyword evidence="7" id="KW-0813">Transport</keyword>
<evidence type="ECO:0000256" key="14">
    <source>
        <dbReference type="ARBA" id="ARBA00023128"/>
    </source>
</evidence>
<proteinExistence type="inferred from homology"/>
<keyword evidence="12" id="KW-0072">Autophagy</keyword>
<accession>A0ABM1ACM1</accession>
<dbReference type="GeneID" id="101852970"/>
<evidence type="ECO:0000256" key="16">
    <source>
        <dbReference type="ARBA" id="ARBA00023157"/>
    </source>
</evidence>
<evidence type="ECO:0000256" key="6">
    <source>
        <dbReference type="ARBA" id="ARBA00013776"/>
    </source>
</evidence>
<gene>
    <name evidence="22" type="primary">LOC101852970</name>
</gene>
<evidence type="ECO:0000256" key="3">
    <source>
        <dbReference type="ARBA" id="ARBA00004394"/>
    </source>
</evidence>
<dbReference type="PANTHER" id="PTHR15071">
    <property type="entry name" value="MANNOSE-6-PHOSPHATE RECEPTOR FAMILY MEMBER"/>
    <property type="match status" value="1"/>
</dbReference>
<feature type="transmembrane region" description="Helical" evidence="18">
    <location>
        <begin position="205"/>
        <end position="228"/>
    </location>
</feature>
<evidence type="ECO:0000256" key="18">
    <source>
        <dbReference type="SAM" id="Phobius"/>
    </source>
</evidence>
<evidence type="ECO:0000256" key="9">
    <source>
        <dbReference type="ARBA" id="ARBA00022729"/>
    </source>
</evidence>
<keyword evidence="14" id="KW-0496">Mitochondrion</keyword>
<dbReference type="Pfam" id="PF09451">
    <property type="entry name" value="ATG27"/>
    <property type="match status" value="1"/>
</dbReference>
<evidence type="ECO:0000313" key="22">
    <source>
        <dbReference type="RefSeq" id="XP_012945138.1"/>
    </source>
</evidence>
<dbReference type="InterPro" id="IPR009011">
    <property type="entry name" value="Man6P_isomerase_rcpt-bd_dom_sf"/>
</dbReference>
<comment type="similarity">
    <text evidence="5">Belongs to the ATG27 family.</text>
</comment>
<dbReference type="Gene3D" id="2.70.130.10">
    <property type="entry name" value="Mannose-6-phosphate receptor binding domain"/>
    <property type="match status" value="1"/>
</dbReference>